<dbReference type="RefSeq" id="WP_336131811.1">
    <property type="nucleotide sequence ID" value="NZ_JBANDL010000002.1"/>
</dbReference>
<evidence type="ECO:0000313" key="4">
    <source>
        <dbReference type="Proteomes" id="UP001387215"/>
    </source>
</evidence>
<name>A0ABU8D440_9GAMM</name>
<feature type="domain" description="Cytosolic endo-beta-N-acetylglucosaminidase TIM barrel" evidence="2">
    <location>
        <begin position="103"/>
        <end position="234"/>
    </location>
</feature>
<dbReference type="PANTHER" id="PTHR13246:SF1">
    <property type="entry name" value="CYTOSOLIC ENDO-BETA-N-ACETYLGLUCOSAMINIDASE"/>
    <property type="match status" value="1"/>
</dbReference>
<feature type="chain" id="PRO_5047260247" description="Cytosolic endo-beta-N-acetylglucosaminidase TIM barrel domain-containing protein" evidence="1">
    <location>
        <begin position="22"/>
        <end position="570"/>
    </location>
</feature>
<feature type="signal peptide" evidence="1">
    <location>
        <begin position="1"/>
        <end position="21"/>
    </location>
</feature>
<dbReference type="EMBL" id="JBANDL010000002">
    <property type="protein sequence ID" value="MEI2455240.1"/>
    <property type="molecule type" value="Genomic_DNA"/>
</dbReference>
<dbReference type="Gene3D" id="3.20.20.80">
    <property type="entry name" value="Glycosidases"/>
    <property type="match status" value="1"/>
</dbReference>
<keyword evidence="4" id="KW-1185">Reference proteome</keyword>
<sequence length="570" mass="62882">MKRMKLVAIPLCLAISGQAFGMDTYTWALDSGSNSSGFDSLLTENLVIESPNRPAPSRTELNTNMESAWLGNRQTGNGIDYTALYRTRPALKSYPEGAPPPVTFENWAFVRKFVYFGGEHSSGAHVIAPDPNWVTAAHENGVKIYGTVYIDATHGNSAMVKSLIGFLTGTFPNEELESSYHIPALKNLEKIAKALKLDGWFLNIEQGFDDSTEGRQQVIQMNRLIEHIFPKFKQRGVEFITYTGDNARGIHGAVTDGNIANFGHSPLGDYGLDNATGINPAETLKLLPAGSQKNVLLYLDEVFSRNTPLGRTAPLRIQGAKATQCQYFKGSGVWPGLKEYTKAVYPKTKLRSEVLCAGADTAPAPTTVLKINVMTWPGVESKGWTVTAKNSGARCDSSCYLEFSQGGLTEEVLEFNHPIEFQQDAQAWLGSRRDMMAWSGWQEGDPRLNLLDPLFVQYMPGFKWWEKEPRLIRGDLRDNNAQGGFVWDYAGYAQEGLRCVPVTAEQAAAHSVAQDRACIIRVPTYGTMASVPNSDVAYGPFGAFPLLNLTMQVNTEGFTYYALYEQLTAK</sequence>
<dbReference type="Pfam" id="PF03644">
    <property type="entry name" value="Glyco_hydro_85"/>
    <property type="match status" value="1"/>
</dbReference>
<accession>A0ABU8D440</accession>
<keyword evidence="1" id="KW-0732">Signal</keyword>
<dbReference type="InterPro" id="IPR032979">
    <property type="entry name" value="ENGase"/>
</dbReference>
<evidence type="ECO:0000259" key="2">
    <source>
        <dbReference type="Pfam" id="PF03644"/>
    </source>
</evidence>
<reference evidence="3 4" key="1">
    <citation type="submission" date="2024-02" db="EMBL/GenBank/DDBJ databases">
        <title>Lysobacter Genome Sequencing and Mining.</title>
        <authorList>
            <person name="Bierman J."/>
            <person name="Walker M.C."/>
        </authorList>
    </citation>
    <scope>NUCLEOTIDE SEQUENCE [LARGE SCALE GENOMIC DNA]</scope>
    <source>
        <strain evidence="3 4">PB6250</strain>
    </source>
</reference>
<organism evidence="3 4">
    <name type="scientific">Lysobacter firmicutimachus</name>
    <dbReference type="NCBI Taxonomy" id="1792846"/>
    <lineage>
        <taxon>Bacteria</taxon>
        <taxon>Pseudomonadati</taxon>
        <taxon>Pseudomonadota</taxon>
        <taxon>Gammaproteobacteria</taxon>
        <taxon>Lysobacterales</taxon>
        <taxon>Lysobacteraceae</taxon>
        <taxon>Lysobacter</taxon>
    </lineage>
</organism>
<evidence type="ECO:0000313" key="3">
    <source>
        <dbReference type="EMBL" id="MEI2455240.1"/>
    </source>
</evidence>
<proteinExistence type="predicted"/>
<protein>
    <recommendedName>
        <fullName evidence="2">Cytosolic endo-beta-N-acetylglucosaminidase TIM barrel domain-containing protein</fullName>
    </recommendedName>
</protein>
<dbReference type="Proteomes" id="UP001387215">
    <property type="component" value="Unassembled WGS sequence"/>
</dbReference>
<evidence type="ECO:0000256" key="1">
    <source>
        <dbReference type="SAM" id="SignalP"/>
    </source>
</evidence>
<dbReference type="PANTHER" id="PTHR13246">
    <property type="entry name" value="ENDO BETA N-ACETYLGLUCOSAMINIDASE"/>
    <property type="match status" value="1"/>
</dbReference>
<dbReference type="InterPro" id="IPR005201">
    <property type="entry name" value="TIM_ENGase"/>
</dbReference>
<comment type="caution">
    <text evidence="3">The sequence shown here is derived from an EMBL/GenBank/DDBJ whole genome shotgun (WGS) entry which is preliminary data.</text>
</comment>
<gene>
    <name evidence="3" type="ORF">V2J18_11185</name>
</gene>